<accession>A0A1G8R2R0</accession>
<dbReference type="EMBL" id="FNEE01000004">
    <property type="protein sequence ID" value="SDJ11272.1"/>
    <property type="molecule type" value="Genomic_DNA"/>
</dbReference>
<dbReference type="AlphaFoldDB" id="A0A1G8R2R0"/>
<protein>
    <submittedName>
        <fullName evidence="1">Uncharacterized protein</fullName>
    </submittedName>
</protein>
<reference evidence="2" key="1">
    <citation type="submission" date="2016-10" db="EMBL/GenBank/DDBJ databases">
        <authorList>
            <person name="Varghese N."/>
            <person name="Submissions S."/>
        </authorList>
    </citation>
    <scope>NUCLEOTIDE SEQUENCE [LARGE SCALE GENOMIC DNA]</scope>
    <source>
        <strain evidence="2">CGMCC 1.11022</strain>
    </source>
</reference>
<gene>
    <name evidence="1" type="ORF">SAMN05428953_104244</name>
</gene>
<dbReference type="Proteomes" id="UP000198894">
    <property type="component" value="Unassembled WGS sequence"/>
</dbReference>
<sequence length="67" mass="7547">MTTRLGGGCLVICLVMQFLLNNASEFVAALQHNSLVSGRWPWPRRSIRKYPDFLSLLGRVILGGFRL</sequence>
<evidence type="ECO:0000313" key="1">
    <source>
        <dbReference type="EMBL" id="SDJ11272.1"/>
    </source>
</evidence>
<keyword evidence="2" id="KW-1185">Reference proteome</keyword>
<evidence type="ECO:0000313" key="2">
    <source>
        <dbReference type="Proteomes" id="UP000198894"/>
    </source>
</evidence>
<name>A0A1G8R2R0_9HYPH</name>
<organism evidence="1 2">
    <name type="scientific">Mesorhizobium muleiense</name>
    <dbReference type="NCBI Taxonomy" id="1004279"/>
    <lineage>
        <taxon>Bacteria</taxon>
        <taxon>Pseudomonadati</taxon>
        <taxon>Pseudomonadota</taxon>
        <taxon>Alphaproteobacteria</taxon>
        <taxon>Hyphomicrobiales</taxon>
        <taxon>Phyllobacteriaceae</taxon>
        <taxon>Mesorhizobium</taxon>
    </lineage>
</organism>
<proteinExistence type="predicted"/>